<accession>A0ABW3WZN5</accession>
<dbReference type="EMBL" id="JBHTND010000017">
    <property type="protein sequence ID" value="MFD1302607.1"/>
    <property type="molecule type" value="Genomic_DNA"/>
</dbReference>
<dbReference type="Pfam" id="PF05016">
    <property type="entry name" value="ParE_toxin"/>
    <property type="match status" value="1"/>
</dbReference>
<dbReference type="RefSeq" id="WP_238207392.1">
    <property type="nucleotide sequence ID" value="NZ_JBHTND010000017.1"/>
</dbReference>
<evidence type="ECO:0000256" key="2">
    <source>
        <dbReference type="ARBA" id="ARBA00022649"/>
    </source>
</evidence>
<sequence length="105" mass="11658">MSKARFLPFARTNLVDILGYVTEMSGSLAIAQGFVARLRSQCHRLATLPGKLGRARRELPSDIRSFPCESYVIFFRYDAGTVEIVAILHSSRDPGPHLTDHPASE</sequence>
<dbReference type="Gene3D" id="3.30.2310.20">
    <property type="entry name" value="RelE-like"/>
    <property type="match status" value="1"/>
</dbReference>
<gene>
    <name evidence="3" type="ORF">ACFQ4G_13610</name>
</gene>
<dbReference type="InterPro" id="IPR035093">
    <property type="entry name" value="RelE/ParE_toxin_dom_sf"/>
</dbReference>
<comment type="caution">
    <text evidence="3">The sequence shown here is derived from an EMBL/GenBank/DDBJ whole genome shotgun (WGS) entry which is preliminary data.</text>
</comment>
<dbReference type="InterPro" id="IPR051803">
    <property type="entry name" value="TA_system_RelE-like_toxin"/>
</dbReference>
<evidence type="ECO:0000313" key="4">
    <source>
        <dbReference type="Proteomes" id="UP001597176"/>
    </source>
</evidence>
<organism evidence="3 4">
    <name type="scientific">Methylobacterium marchantiae</name>
    <dbReference type="NCBI Taxonomy" id="600331"/>
    <lineage>
        <taxon>Bacteria</taxon>
        <taxon>Pseudomonadati</taxon>
        <taxon>Pseudomonadota</taxon>
        <taxon>Alphaproteobacteria</taxon>
        <taxon>Hyphomicrobiales</taxon>
        <taxon>Methylobacteriaceae</taxon>
        <taxon>Methylobacterium</taxon>
    </lineage>
</organism>
<keyword evidence="2" id="KW-1277">Toxin-antitoxin system</keyword>
<evidence type="ECO:0000256" key="1">
    <source>
        <dbReference type="ARBA" id="ARBA00006226"/>
    </source>
</evidence>
<protein>
    <submittedName>
        <fullName evidence="3">Type II toxin-antitoxin system RelE/ParE family toxin</fullName>
    </submittedName>
</protein>
<reference evidence="4" key="1">
    <citation type="journal article" date="2019" name="Int. J. Syst. Evol. Microbiol.">
        <title>The Global Catalogue of Microorganisms (GCM) 10K type strain sequencing project: providing services to taxonomists for standard genome sequencing and annotation.</title>
        <authorList>
            <consortium name="The Broad Institute Genomics Platform"/>
            <consortium name="The Broad Institute Genome Sequencing Center for Infectious Disease"/>
            <person name="Wu L."/>
            <person name="Ma J."/>
        </authorList>
    </citation>
    <scope>NUCLEOTIDE SEQUENCE [LARGE SCALE GENOMIC DNA]</scope>
    <source>
        <strain evidence="4">CCUG 56108</strain>
    </source>
</reference>
<dbReference type="Proteomes" id="UP001597176">
    <property type="component" value="Unassembled WGS sequence"/>
</dbReference>
<proteinExistence type="inferred from homology"/>
<comment type="similarity">
    <text evidence="1">Belongs to the RelE toxin family.</text>
</comment>
<name>A0ABW3WZN5_9HYPH</name>
<dbReference type="InterPro" id="IPR007712">
    <property type="entry name" value="RelE/ParE_toxin"/>
</dbReference>
<evidence type="ECO:0000313" key="3">
    <source>
        <dbReference type="EMBL" id="MFD1302607.1"/>
    </source>
</evidence>
<dbReference type="PANTHER" id="PTHR33755">
    <property type="entry name" value="TOXIN PARE1-RELATED"/>
    <property type="match status" value="1"/>
</dbReference>
<keyword evidence="4" id="KW-1185">Reference proteome</keyword>